<dbReference type="EMBL" id="CP118103">
    <property type="protein sequence ID" value="WDH85492.1"/>
    <property type="molecule type" value="Genomic_DNA"/>
</dbReference>
<evidence type="ECO:0000256" key="3">
    <source>
        <dbReference type="ARBA" id="ARBA00022801"/>
    </source>
</evidence>
<feature type="domain" description="NlpC/P60" evidence="8">
    <location>
        <begin position="575"/>
        <end position="731"/>
    </location>
</feature>
<evidence type="ECO:0000256" key="7">
    <source>
        <dbReference type="SAM" id="Phobius"/>
    </source>
</evidence>
<evidence type="ECO:0000259" key="8">
    <source>
        <dbReference type="PROSITE" id="PS51935"/>
    </source>
</evidence>
<dbReference type="PANTHER" id="PTHR47053:SF1">
    <property type="entry name" value="MUREIN DD-ENDOPEPTIDASE MEPH-RELATED"/>
    <property type="match status" value="1"/>
</dbReference>
<feature type="region of interest" description="Disordered" evidence="6">
    <location>
        <begin position="552"/>
        <end position="572"/>
    </location>
</feature>
<keyword evidence="7" id="KW-1133">Transmembrane helix</keyword>
<protein>
    <submittedName>
        <fullName evidence="9">NlpC/P60 family protein</fullName>
    </submittedName>
</protein>
<evidence type="ECO:0000313" key="9">
    <source>
        <dbReference type="EMBL" id="WDH85492.1"/>
    </source>
</evidence>
<dbReference type="GO" id="GO:0006508">
    <property type="term" value="P:proteolysis"/>
    <property type="evidence" value="ECO:0007669"/>
    <property type="project" value="UniProtKB-KW"/>
</dbReference>
<reference evidence="9" key="1">
    <citation type="submission" date="2023-02" db="EMBL/GenBank/DDBJ databases">
        <title>Pathogen: clinical or host-associated sample.</title>
        <authorList>
            <person name="Hergert J."/>
            <person name="Casey R."/>
            <person name="Wagner J."/>
            <person name="Young E.L."/>
            <person name="Oakeson K.F."/>
        </authorList>
    </citation>
    <scope>NUCLEOTIDE SEQUENCE</scope>
    <source>
        <strain evidence="9">2022CK-00830</strain>
        <plasmid evidence="9">unnamed2</plasmid>
    </source>
</reference>
<sequence length="731" mass="82134">MRKNNIRTRTSSKTTVRNVYAKGVLNNKVKSNRNTAAHPSSNGGMKSRLRSHISRESQNEKIKTTVRNTHVKRGLSNRAKINGRTVVQPSSHDRRMNARLRSHISRESQNEKVKATIRNTHVKRGVKVNRRTAVHPSSSDRRMNVRLRRHILRERQDKKIKTTARNVYVKRGLSNKMKLTRKTPVHSTSNIKGIRAALRNHISRQSKEKIKTAAKETARQLTRTIDPHDHEEAHDVITSLELPRDGVKKTRTAYKNIKKSTDRIKHANHYIKNRRYRVPTISAHRKIKGSNATKGSSKISVNKIKTLSSKYVPKGRYSSLGLKNGMRKAASSAASYLKLAAQQAAKKFVAAIAANPKVWIVGAAVAAGIFFLMMLTNSMGGTTTSSAGSFFMTDEDNARKYKEVVERLNNEFQEEINRLQNSGGYDKVRTDYMNEDGFAHASWVEMFAILAVQFEQDLEFTDKQEKFMEEIYEKFNVIETRTETERIRKCSTDSDGNRDCETEIKTTLVIEIYTYDMEDIFEQIGFNEEQQEWARRLVTSGAIQEQFPDLAQELPGGGTGPGPGIPPPEFTGDVSEARKKLIETALTLEGKVKYFWGGKSGPGWNDKWGTPVKVTAPGSRTTGTYQPYGMDCSGFIDWAFKTAGLGNSFSAGGTSYQWSKTYAIKESELIPGDLVFKNIPGQGGVNHIGIFIGRDSKGKPIYVHCQGGTGVIVNSYKGFKYPRRPLLFSGE</sequence>
<organism evidence="9 10">
    <name type="scientific">Paenibacillus urinalis</name>
    <dbReference type="NCBI Taxonomy" id="521520"/>
    <lineage>
        <taxon>Bacteria</taxon>
        <taxon>Bacillati</taxon>
        <taxon>Bacillota</taxon>
        <taxon>Bacilli</taxon>
        <taxon>Bacillales</taxon>
        <taxon>Paenibacillaceae</taxon>
        <taxon>Paenibacillus</taxon>
    </lineage>
</organism>
<evidence type="ECO:0000256" key="6">
    <source>
        <dbReference type="SAM" id="MobiDB-lite"/>
    </source>
</evidence>
<dbReference type="PANTHER" id="PTHR47053">
    <property type="entry name" value="MUREIN DD-ENDOPEPTIDASE MEPH-RELATED"/>
    <property type="match status" value="1"/>
</dbReference>
<dbReference type="RefSeq" id="WP_047914419.1">
    <property type="nucleotide sequence ID" value="NZ_CP118103.1"/>
</dbReference>
<dbReference type="PROSITE" id="PS51935">
    <property type="entry name" value="NLPC_P60"/>
    <property type="match status" value="1"/>
</dbReference>
<dbReference type="InterPro" id="IPR000064">
    <property type="entry name" value="NLP_P60_dom"/>
</dbReference>
<keyword evidence="7" id="KW-0472">Membrane</keyword>
<geneLocation type="plasmid" evidence="9 10">
    <name>unnamed2</name>
</geneLocation>
<dbReference type="InterPro" id="IPR038765">
    <property type="entry name" value="Papain-like_cys_pep_sf"/>
</dbReference>
<accession>A0AAX3N9V0</accession>
<dbReference type="GO" id="GO:0008234">
    <property type="term" value="F:cysteine-type peptidase activity"/>
    <property type="evidence" value="ECO:0007669"/>
    <property type="project" value="UniProtKB-KW"/>
</dbReference>
<dbReference type="Pfam" id="PF00877">
    <property type="entry name" value="NLPC_P60"/>
    <property type="match status" value="1"/>
</dbReference>
<dbReference type="SUPFAM" id="SSF54001">
    <property type="entry name" value="Cysteine proteinases"/>
    <property type="match status" value="1"/>
</dbReference>
<dbReference type="Gene3D" id="3.90.1720.10">
    <property type="entry name" value="endopeptidase domain like (from Nostoc punctiforme)"/>
    <property type="match status" value="1"/>
</dbReference>
<keyword evidence="5" id="KW-0175">Coiled coil</keyword>
<keyword evidence="7" id="KW-0812">Transmembrane</keyword>
<feature type="region of interest" description="Disordered" evidence="6">
    <location>
        <begin position="29"/>
        <end position="59"/>
    </location>
</feature>
<dbReference type="Proteomes" id="UP001220962">
    <property type="component" value="Plasmid unnamed2"/>
</dbReference>
<evidence type="ECO:0000256" key="4">
    <source>
        <dbReference type="ARBA" id="ARBA00022807"/>
    </source>
</evidence>
<proteinExistence type="inferred from homology"/>
<evidence type="ECO:0000256" key="2">
    <source>
        <dbReference type="ARBA" id="ARBA00022670"/>
    </source>
</evidence>
<feature type="transmembrane region" description="Helical" evidence="7">
    <location>
        <begin position="358"/>
        <end position="376"/>
    </location>
</feature>
<comment type="similarity">
    <text evidence="1">Belongs to the peptidase C40 family.</text>
</comment>
<evidence type="ECO:0000256" key="5">
    <source>
        <dbReference type="SAM" id="Coils"/>
    </source>
</evidence>
<dbReference type="AlphaFoldDB" id="A0AAX3N9V0"/>
<keyword evidence="3" id="KW-0378">Hydrolase</keyword>
<evidence type="ECO:0000256" key="1">
    <source>
        <dbReference type="ARBA" id="ARBA00007074"/>
    </source>
</evidence>
<keyword evidence="4" id="KW-0788">Thiol protease</keyword>
<dbReference type="InterPro" id="IPR051202">
    <property type="entry name" value="Peptidase_C40"/>
</dbReference>
<feature type="compositionally biased region" description="Polar residues" evidence="6">
    <location>
        <begin position="29"/>
        <end position="44"/>
    </location>
</feature>
<keyword evidence="2" id="KW-0645">Protease</keyword>
<name>A0AAX3N9V0_9BACL</name>
<keyword evidence="9" id="KW-0614">Plasmid</keyword>
<feature type="coiled-coil region" evidence="5">
    <location>
        <begin position="391"/>
        <end position="422"/>
    </location>
</feature>
<gene>
    <name evidence="9" type="ORF">PUW23_26360</name>
</gene>
<evidence type="ECO:0000313" key="10">
    <source>
        <dbReference type="Proteomes" id="UP001220962"/>
    </source>
</evidence>